<evidence type="ECO:0000313" key="2">
    <source>
        <dbReference type="EMBL" id="OHU47422.1"/>
    </source>
</evidence>
<evidence type="ECO:0000313" key="3">
    <source>
        <dbReference type="Proteomes" id="UP000180043"/>
    </source>
</evidence>
<feature type="region of interest" description="Disordered" evidence="1">
    <location>
        <begin position="1"/>
        <end position="31"/>
    </location>
</feature>
<evidence type="ECO:0000256" key="1">
    <source>
        <dbReference type="SAM" id="MobiDB-lite"/>
    </source>
</evidence>
<feature type="compositionally biased region" description="Basic and acidic residues" evidence="1">
    <location>
        <begin position="1"/>
        <end position="22"/>
    </location>
</feature>
<accession>A0A1S1LJD3</accession>
<comment type="caution">
    <text evidence="2">The sequence shown here is derived from an EMBL/GenBank/DDBJ whole genome shotgun (WGS) entry which is preliminary data.</text>
</comment>
<organism evidence="2 3">
    <name type="scientific">Mycobacteroides chelonae</name>
    <name type="common">Mycobacterium chelonae</name>
    <dbReference type="NCBI Taxonomy" id="1774"/>
    <lineage>
        <taxon>Bacteria</taxon>
        <taxon>Bacillati</taxon>
        <taxon>Actinomycetota</taxon>
        <taxon>Actinomycetes</taxon>
        <taxon>Mycobacteriales</taxon>
        <taxon>Mycobacteriaceae</taxon>
        <taxon>Mycobacteroides</taxon>
    </lineage>
</organism>
<dbReference type="RefSeq" id="WP_070948041.1">
    <property type="nucleotide sequence ID" value="NZ_MLIQ01000042.1"/>
</dbReference>
<protein>
    <submittedName>
        <fullName evidence="2">Uncharacterized protein</fullName>
    </submittedName>
</protein>
<dbReference type="Proteomes" id="UP000180043">
    <property type="component" value="Unassembled WGS sequence"/>
</dbReference>
<proteinExistence type="predicted"/>
<sequence length="101" mass="11148">MKVRVDNEYTDGHKASVERTVDDVEEPGPGVDEGELYELFSELYDSLLDDIGDGHGASRPDLGRATKMTILSANNPALVDESYEWFDAPSAKRSPGMTRDQ</sequence>
<dbReference type="EMBL" id="MLIQ01000042">
    <property type="protein sequence ID" value="OHU47422.1"/>
    <property type="molecule type" value="Genomic_DNA"/>
</dbReference>
<gene>
    <name evidence="2" type="ORF">BKG82_27845</name>
</gene>
<name>A0A1S1LJD3_MYCCH</name>
<reference evidence="2 3" key="1">
    <citation type="submission" date="2016-10" db="EMBL/GenBank/DDBJ databases">
        <title>Evaluation of Human, Veterinary and Environmental Mycobacterium chelonae Isolates by Core Genome Phylogenomic Analysis, Targeted Gene Comparison, and Anti-microbial Susceptibility Patterns: A Tale of Mistaken Identities.</title>
        <authorList>
            <person name="Fogelson S.B."/>
            <person name="Camus A.C."/>
            <person name="Lorenz W."/>
            <person name="Vasireddy R."/>
            <person name="Vasireddy S."/>
            <person name="Smith T."/>
            <person name="Brown-Elliott B.A."/>
            <person name="Wallace R.J.Jr."/>
            <person name="Hasan N.A."/>
            <person name="Reischl U."/>
            <person name="Sanchez S."/>
        </authorList>
    </citation>
    <scope>NUCLEOTIDE SEQUENCE [LARGE SCALE GENOMIC DNA]</scope>
    <source>
        <strain evidence="2 3">15515</strain>
    </source>
</reference>
<dbReference type="AlphaFoldDB" id="A0A1S1LJD3"/>